<dbReference type="RefSeq" id="WP_220333630.1">
    <property type="nucleotide sequence ID" value="NZ_JAEUAK010000002.1"/>
</dbReference>
<dbReference type="PANTHER" id="PTHR30348">
    <property type="entry name" value="UNCHARACTERIZED PROTEIN YECE"/>
    <property type="match status" value="1"/>
</dbReference>
<sequence length="330" mass="37483">MTKAKTKTGAIRIGISGWTYAPWRGVFYPKELAQKRELAYASRQFPSIEINGTFYGLQKPDAFASWRDETPDGFVFSVKGSRYITHMKRLRDIDKPLANFLASGLLRLGPKLGPILWQFPPRQKFDAELFDNFLAMLPRDTEAAADMAKQHDERLDGRAWTRSETTQPMRHALEIRHDSFCAPEFIELLRKHKVGLVVADTVEWPLLMDVTADFIYCRLHGSEQLYVSGYDDEALDRWAGRIDAWTHGIEPDDANRVEAPLKRSAKGRDVYVYFDNDVKVRAPADARSLAEKLGVALPPDDSVTVRPTRRGGKPVTQEPCQHWPALRSAP</sequence>
<evidence type="ECO:0000256" key="1">
    <source>
        <dbReference type="SAM" id="MobiDB-lite"/>
    </source>
</evidence>
<organism evidence="2 3">
    <name type="scientific">Rhizobium mesosinicum</name>
    <dbReference type="NCBI Taxonomy" id="335017"/>
    <lineage>
        <taxon>Bacteria</taxon>
        <taxon>Pseudomonadati</taxon>
        <taxon>Pseudomonadota</taxon>
        <taxon>Alphaproteobacteria</taxon>
        <taxon>Hyphomicrobiales</taxon>
        <taxon>Rhizobiaceae</taxon>
        <taxon>Rhizobium/Agrobacterium group</taxon>
        <taxon>Rhizobium</taxon>
    </lineage>
</organism>
<reference evidence="2 3" key="1">
    <citation type="journal article" date="2021" name="MBio">
        <title>Poor Competitiveness of Bradyrhizobium in Pigeon Pea Root Colonization in Indian Soils.</title>
        <authorList>
            <person name="Chalasani D."/>
            <person name="Basu A."/>
            <person name="Pullabhotla S.V.S.R.N."/>
            <person name="Jorrin B."/>
            <person name="Neal A.L."/>
            <person name="Poole P.S."/>
            <person name="Podile A.R."/>
            <person name="Tkacz A."/>
        </authorList>
    </citation>
    <scope>NUCLEOTIDE SEQUENCE [LARGE SCALE GENOMIC DNA]</scope>
    <source>
        <strain evidence="2 3">HU56</strain>
    </source>
</reference>
<evidence type="ECO:0000313" key="3">
    <source>
        <dbReference type="Proteomes" id="UP000717752"/>
    </source>
</evidence>
<dbReference type="SUPFAM" id="SSF117396">
    <property type="entry name" value="TM1631-like"/>
    <property type="match status" value="1"/>
</dbReference>
<accession>A0ABS7GQI3</accession>
<dbReference type="Pfam" id="PF01904">
    <property type="entry name" value="DUF72"/>
    <property type="match status" value="1"/>
</dbReference>
<dbReference type="PANTHER" id="PTHR30348:SF4">
    <property type="entry name" value="DUF72 DOMAIN-CONTAINING PROTEIN"/>
    <property type="match status" value="1"/>
</dbReference>
<dbReference type="EMBL" id="JAEUAK010000002">
    <property type="protein sequence ID" value="MBW9052173.1"/>
    <property type="molecule type" value="Genomic_DNA"/>
</dbReference>
<proteinExistence type="predicted"/>
<dbReference type="Gene3D" id="3.20.20.410">
    <property type="entry name" value="Protein of unknown function UPF0759"/>
    <property type="match status" value="1"/>
</dbReference>
<evidence type="ECO:0000313" key="2">
    <source>
        <dbReference type="EMBL" id="MBW9052173.1"/>
    </source>
</evidence>
<protein>
    <submittedName>
        <fullName evidence="2">DUF72 domain-containing protein</fullName>
    </submittedName>
</protein>
<comment type="caution">
    <text evidence="2">The sequence shown here is derived from an EMBL/GenBank/DDBJ whole genome shotgun (WGS) entry which is preliminary data.</text>
</comment>
<gene>
    <name evidence="2" type="ORF">JNB85_07055</name>
</gene>
<name>A0ABS7GQI3_9HYPH</name>
<dbReference type="Proteomes" id="UP000717752">
    <property type="component" value="Unassembled WGS sequence"/>
</dbReference>
<keyword evidence="3" id="KW-1185">Reference proteome</keyword>
<dbReference type="InterPro" id="IPR036520">
    <property type="entry name" value="UPF0759_sf"/>
</dbReference>
<dbReference type="InterPro" id="IPR002763">
    <property type="entry name" value="DUF72"/>
</dbReference>
<feature type="region of interest" description="Disordered" evidence="1">
    <location>
        <begin position="300"/>
        <end position="330"/>
    </location>
</feature>